<proteinExistence type="predicted"/>
<dbReference type="InterPro" id="IPR001750">
    <property type="entry name" value="ND/Mrp_TM"/>
</dbReference>
<dbReference type="GO" id="GO:0015990">
    <property type="term" value="P:electron transport coupled proton transport"/>
    <property type="evidence" value="ECO:0007669"/>
    <property type="project" value="TreeGrafter"/>
</dbReference>
<keyword evidence="1" id="KW-1133">Transmembrane helix</keyword>
<dbReference type="InterPro" id="IPR003918">
    <property type="entry name" value="NADH_UbQ_OxRdtase"/>
</dbReference>
<keyword evidence="1" id="KW-0812">Transmembrane</keyword>
<dbReference type="PRINTS" id="PR01437">
    <property type="entry name" value="NUOXDRDTASE4"/>
</dbReference>
<dbReference type="EMBL" id="BARU01037358">
    <property type="protein sequence ID" value="GAH87261.1"/>
    <property type="molecule type" value="Genomic_DNA"/>
</dbReference>
<feature type="transmembrane region" description="Helical" evidence="1">
    <location>
        <begin position="13"/>
        <end position="31"/>
    </location>
</feature>
<feature type="non-terminal residue" evidence="3">
    <location>
        <position position="1"/>
    </location>
</feature>
<feature type="domain" description="NADH:quinone oxidoreductase/Mrp antiporter transmembrane" evidence="2">
    <location>
        <begin position="1"/>
        <end position="128"/>
    </location>
</feature>
<gene>
    <name evidence="3" type="ORF">S03H2_58233</name>
</gene>
<evidence type="ECO:0000256" key="1">
    <source>
        <dbReference type="SAM" id="Phobius"/>
    </source>
</evidence>
<sequence length="204" mass="21936">DMKRLVAYSSVNHMGYVMLGVAAAMAAHGAIDVKVTALNGAVLQMVSHGIITGALFLLVGVIYDRAHTRDLDAFGGIWTRVPVYGGVLILAALASLGLPGLAGFVAEFPIFIGVFGIYKLFACLGVIGIIVTAGYFLWMIQRVLLGPLNEKWADMPDMDTREKISLYPLVALMIIIGIMPMWLLSPINSAMTALLTRIHVPLVP</sequence>
<dbReference type="GO" id="GO:0008137">
    <property type="term" value="F:NADH dehydrogenase (ubiquinone) activity"/>
    <property type="evidence" value="ECO:0007669"/>
    <property type="project" value="InterPro"/>
</dbReference>
<feature type="transmembrane region" description="Helical" evidence="1">
    <location>
        <begin position="83"/>
        <end position="105"/>
    </location>
</feature>
<accession>X1IXR7</accession>
<dbReference type="PANTHER" id="PTHR43507">
    <property type="entry name" value="NADH-UBIQUINONE OXIDOREDUCTASE CHAIN 4"/>
    <property type="match status" value="1"/>
</dbReference>
<dbReference type="Pfam" id="PF00361">
    <property type="entry name" value="Proton_antipo_M"/>
    <property type="match status" value="1"/>
</dbReference>
<feature type="transmembrane region" description="Helical" evidence="1">
    <location>
        <begin position="117"/>
        <end position="138"/>
    </location>
</feature>
<evidence type="ECO:0000259" key="2">
    <source>
        <dbReference type="Pfam" id="PF00361"/>
    </source>
</evidence>
<dbReference type="AlphaFoldDB" id="X1IXR7"/>
<dbReference type="PANTHER" id="PTHR43507:SF1">
    <property type="entry name" value="NADH-UBIQUINONE OXIDOREDUCTASE CHAIN 4"/>
    <property type="match status" value="1"/>
</dbReference>
<organism evidence="3">
    <name type="scientific">marine sediment metagenome</name>
    <dbReference type="NCBI Taxonomy" id="412755"/>
    <lineage>
        <taxon>unclassified sequences</taxon>
        <taxon>metagenomes</taxon>
        <taxon>ecological metagenomes</taxon>
    </lineage>
</organism>
<keyword evidence="1" id="KW-0472">Membrane</keyword>
<feature type="transmembrane region" description="Helical" evidence="1">
    <location>
        <begin position="164"/>
        <end position="184"/>
    </location>
</feature>
<comment type="caution">
    <text evidence="3">The sequence shown here is derived from an EMBL/GenBank/DDBJ whole genome shotgun (WGS) entry which is preliminary data.</text>
</comment>
<dbReference type="GO" id="GO:0048039">
    <property type="term" value="F:ubiquinone binding"/>
    <property type="evidence" value="ECO:0007669"/>
    <property type="project" value="TreeGrafter"/>
</dbReference>
<evidence type="ECO:0000313" key="3">
    <source>
        <dbReference type="EMBL" id="GAH87261.1"/>
    </source>
</evidence>
<reference evidence="3" key="1">
    <citation type="journal article" date="2014" name="Front. Microbiol.">
        <title>High frequency of phylogenetically diverse reductive dehalogenase-homologous genes in deep subseafloor sedimentary metagenomes.</title>
        <authorList>
            <person name="Kawai M."/>
            <person name="Futagami T."/>
            <person name="Toyoda A."/>
            <person name="Takaki Y."/>
            <person name="Nishi S."/>
            <person name="Hori S."/>
            <person name="Arai W."/>
            <person name="Tsubouchi T."/>
            <person name="Morono Y."/>
            <person name="Uchiyama I."/>
            <person name="Ito T."/>
            <person name="Fujiyama A."/>
            <person name="Inagaki F."/>
            <person name="Takami H."/>
        </authorList>
    </citation>
    <scope>NUCLEOTIDE SEQUENCE</scope>
    <source>
        <strain evidence="3">Expedition CK06-06</strain>
    </source>
</reference>
<feature type="transmembrane region" description="Helical" evidence="1">
    <location>
        <begin position="43"/>
        <end position="63"/>
    </location>
</feature>
<protein>
    <recommendedName>
        <fullName evidence="2">NADH:quinone oxidoreductase/Mrp antiporter transmembrane domain-containing protein</fullName>
    </recommendedName>
</protein>
<dbReference type="GO" id="GO:0042773">
    <property type="term" value="P:ATP synthesis coupled electron transport"/>
    <property type="evidence" value="ECO:0007669"/>
    <property type="project" value="InterPro"/>
</dbReference>
<name>X1IXR7_9ZZZZ</name>
<dbReference type="GO" id="GO:0003954">
    <property type="term" value="F:NADH dehydrogenase activity"/>
    <property type="evidence" value="ECO:0007669"/>
    <property type="project" value="TreeGrafter"/>
</dbReference>